<feature type="region of interest" description="Disordered" evidence="1">
    <location>
        <begin position="104"/>
        <end position="123"/>
    </location>
</feature>
<dbReference type="PANTHER" id="PTHR21292">
    <property type="entry name" value="EXOCYST COMPLEX COMPONENT SEC6-RELATED"/>
    <property type="match status" value="1"/>
</dbReference>
<dbReference type="PANTHER" id="PTHR21292:SF7">
    <property type="entry name" value="EXOCYST COMPLEX COMPONENT 3-LIKE 2"/>
    <property type="match status" value="1"/>
</dbReference>
<evidence type="ECO:0000256" key="1">
    <source>
        <dbReference type="SAM" id="MobiDB-lite"/>
    </source>
</evidence>
<accession>A0A669QDN2</accession>
<dbReference type="GO" id="GO:0051601">
    <property type="term" value="P:exocyst localization"/>
    <property type="evidence" value="ECO:0007669"/>
    <property type="project" value="TreeGrafter"/>
</dbReference>
<name>A0A669QDN2_PHACC</name>
<reference evidence="2" key="1">
    <citation type="submission" date="2025-08" db="UniProtKB">
        <authorList>
            <consortium name="Ensembl"/>
        </authorList>
    </citation>
    <scope>IDENTIFICATION</scope>
</reference>
<dbReference type="GO" id="GO:0000145">
    <property type="term" value="C:exocyst"/>
    <property type="evidence" value="ECO:0007669"/>
    <property type="project" value="InterPro"/>
</dbReference>
<dbReference type="InterPro" id="IPR010326">
    <property type="entry name" value="EXOC3/Sec6"/>
</dbReference>
<evidence type="ECO:0000313" key="3">
    <source>
        <dbReference type="Proteomes" id="UP000472261"/>
    </source>
</evidence>
<keyword evidence="3" id="KW-1185">Reference proteome</keyword>
<dbReference type="Proteomes" id="UP000472261">
    <property type="component" value="Unplaced"/>
</dbReference>
<feature type="compositionally biased region" description="Low complexity" evidence="1">
    <location>
        <begin position="113"/>
        <end position="122"/>
    </location>
</feature>
<dbReference type="OMA" id="WDRWDGI"/>
<dbReference type="GO" id="GO:0006887">
    <property type="term" value="P:exocytosis"/>
    <property type="evidence" value="ECO:0007669"/>
    <property type="project" value="InterPro"/>
</dbReference>
<sequence>MGLRDGALGYGIIGMRLWDMGSLGWDRWDGIVGMGFWDGTLGYGIIGMGSLGWDRWDGIDGIVGMGSLGFPAVLEILELIQRRDLVAADEQIIALEAECSAMASLPSPPPSSSSPSSPSSPSCRQTRDVALLYDALLAQLWAVVGESVPSGRPYPLLRSVVRVLEQEEAADARHPFGIPGRPRGLRRRWEEAVGRAAVERLGQVVVGGGLGPRLAALAGRAVGDLGMARCHVVPVYPAGYDAFGVYAKGYHRALAQQLVALAQRPLAVPELYLLLDWHSNTYTR</sequence>
<dbReference type="AlphaFoldDB" id="A0A669QDN2"/>
<evidence type="ECO:0000313" key="2">
    <source>
        <dbReference type="Ensembl" id="ENSPCLP00000016328.1"/>
    </source>
</evidence>
<dbReference type="GO" id="GO:0000149">
    <property type="term" value="F:SNARE binding"/>
    <property type="evidence" value="ECO:0007669"/>
    <property type="project" value="TreeGrafter"/>
</dbReference>
<organism evidence="2 3">
    <name type="scientific">Phasianus colchicus</name>
    <name type="common">Common pheasant</name>
    <dbReference type="NCBI Taxonomy" id="9054"/>
    <lineage>
        <taxon>Eukaryota</taxon>
        <taxon>Metazoa</taxon>
        <taxon>Chordata</taxon>
        <taxon>Craniata</taxon>
        <taxon>Vertebrata</taxon>
        <taxon>Euteleostomi</taxon>
        <taxon>Archelosauria</taxon>
        <taxon>Archosauria</taxon>
        <taxon>Dinosauria</taxon>
        <taxon>Saurischia</taxon>
        <taxon>Theropoda</taxon>
        <taxon>Coelurosauria</taxon>
        <taxon>Aves</taxon>
        <taxon>Neognathae</taxon>
        <taxon>Galloanserae</taxon>
        <taxon>Galliformes</taxon>
        <taxon>Phasianidae</taxon>
        <taxon>Phasianinae</taxon>
        <taxon>Phasianus</taxon>
    </lineage>
</organism>
<dbReference type="Pfam" id="PF06046">
    <property type="entry name" value="Sec6"/>
    <property type="match status" value="1"/>
</dbReference>
<dbReference type="Ensembl" id="ENSPCLT00000021472.1">
    <property type="protein sequence ID" value="ENSPCLP00000016328.1"/>
    <property type="gene ID" value="ENSPCLG00000013263.1"/>
</dbReference>
<protein>
    <submittedName>
        <fullName evidence="2">Uncharacterized protein</fullName>
    </submittedName>
</protein>
<proteinExistence type="predicted"/>
<reference evidence="2" key="2">
    <citation type="submission" date="2025-09" db="UniProtKB">
        <authorList>
            <consortium name="Ensembl"/>
        </authorList>
    </citation>
    <scope>IDENTIFICATION</scope>
</reference>